<sequence length="161" mass="17712">MIVERQRIPDGLADVAPGPELAAVLDGLDLSRLSGYDAVVVLQAYARLESHVQARKATVMAEVGLYESSPCDMKKMVQPDKYADEIRAALTLTRRAAEYEYWFSYFLASRLPQVRDALQSGRIDKARARVFCDWLEDVPEHVATAVADHLAPRPGGGPPGS</sequence>
<protein>
    <submittedName>
        <fullName evidence="1">Uncharacterized protein</fullName>
    </submittedName>
</protein>
<dbReference type="EMBL" id="BOOQ01000032">
    <property type="protein sequence ID" value="GII48587.1"/>
    <property type="molecule type" value="Genomic_DNA"/>
</dbReference>
<evidence type="ECO:0000313" key="1">
    <source>
        <dbReference type="EMBL" id="GII48587.1"/>
    </source>
</evidence>
<dbReference type="RefSeq" id="WP_203978048.1">
    <property type="nucleotide sequence ID" value="NZ_BAAAKY010000026.1"/>
</dbReference>
<evidence type="ECO:0000313" key="2">
    <source>
        <dbReference type="Proteomes" id="UP000644610"/>
    </source>
</evidence>
<dbReference type="Proteomes" id="UP000644610">
    <property type="component" value="Unassembled WGS sequence"/>
</dbReference>
<name>A0A8J3UP02_9ACTN</name>
<gene>
    <name evidence="1" type="ORF">Psi02_50110</name>
</gene>
<comment type="caution">
    <text evidence="1">The sequence shown here is derived from an EMBL/GenBank/DDBJ whole genome shotgun (WGS) entry which is preliminary data.</text>
</comment>
<organism evidence="1 2">
    <name type="scientific">Planotetraspora silvatica</name>
    <dbReference type="NCBI Taxonomy" id="234614"/>
    <lineage>
        <taxon>Bacteria</taxon>
        <taxon>Bacillati</taxon>
        <taxon>Actinomycetota</taxon>
        <taxon>Actinomycetes</taxon>
        <taxon>Streptosporangiales</taxon>
        <taxon>Streptosporangiaceae</taxon>
        <taxon>Planotetraspora</taxon>
    </lineage>
</organism>
<keyword evidence="2" id="KW-1185">Reference proteome</keyword>
<reference evidence="1" key="1">
    <citation type="submission" date="2021-01" db="EMBL/GenBank/DDBJ databases">
        <title>Whole genome shotgun sequence of Planotetraspora silvatica NBRC 100141.</title>
        <authorList>
            <person name="Komaki H."/>
            <person name="Tamura T."/>
        </authorList>
    </citation>
    <scope>NUCLEOTIDE SEQUENCE</scope>
    <source>
        <strain evidence="1">NBRC 100141</strain>
    </source>
</reference>
<proteinExistence type="predicted"/>
<dbReference type="AlphaFoldDB" id="A0A8J3UP02"/>
<accession>A0A8J3UP02</accession>